<dbReference type="RefSeq" id="WP_070100710.1">
    <property type="nucleotide sequence ID" value="NZ_CYYP01000001.1"/>
</dbReference>
<dbReference type="SMART" id="SM01321">
    <property type="entry name" value="Y1_Tnp"/>
    <property type="match status" value="1"/>
</dbReference>
<gene>
    <name evidence="2" type="ORF">ERS852381_00038</name>
</gene>
<organism evidence="2 3">
    <name type="scientific">Collinsella aerofaciens</name>
    <dbReference type="NCBI Taxonomy" id="74426"/>
    <lineage>
        <taxon>Bacteria</taxon>
        <taxon>Bacillati</taxon>
        <taxon>Actinomycetota</taxon>
        <taxon>Coriobacteriia</taxon>
        <taxon>Coriobacteriales</taxon>
        <taxon>Coriobacteriaceae</taxon>
        <taxon>Collinsella</taxon>
    </lineage>
</organism>
<dbReference type="InterPro" id="IPR036515">
    <property type="entry name" value="Transposase_17_sf"/>
</dbReference>
<dbReference type="PANTHER" id="PTHR34322:SF2">
    <property type="entry name" value="TRANSPOSASE IS200-LIKE DOMAIN-CONTAINING PROTEIN"/>
    <property type="match status" value="1"/>
</dbReference>
<evidence type="ECO:0000313" key="2">
    <source>
        <dbReference type="EMBL" id="CUN35111.1"/>
    </source>
</evidence>
<dbReference type="Gene3D" id="3.30.70.1290">
    <property type="entry name" value="Transposase IS200-like"/>
    <property type="match status" value="1"/>
</dbReference>
<dbReference type="SUPFAM" id="SSF143422">
    <property type="entry name" value="Transposase IS200-like"/>
    <property type="match status" value="1"/>
</dbReference>
<proteinExistence type="predicted"/>
<dbReference type="GO" id="GO:0004803">
    <property type="term" value="F:transposase activity"/>
    <property type="evidence" value="ECO:0007669"/>
    <property type="project" value="InterPro"/>
</dbReference>
<dbReference type="AlphaFoldDB" id="A0A173W6M2"/>
<dbReference type="InterPro" id="IPR002686">
    <property type="entry name" value="Transposase_17"/>
</dbReference>
<evidence type="ECO:0000259" key="1">
    <source>
        <dbReference type="SMART" id="SM01321"/>
    </source>
</evidence>
<dbReference type="Pfam" id="PF01797">
    <property type="entry name" value="Y1_Tnp"/>
    <property type="match status" value="1"/>
</dbReference>
<protein>
    <submittedName>
        <fullName evidence="2">Transposase and inactivated derivatives</fullName>
    </submittedName>
</protein>
<reference evidence="2 3" key="1">
    <citation type="submission" date="2015-09" db="EMBL/GenBank/DDBJ databases">
        <authorList>
            <consortium name="Pathogen Informatics"/>
        </authorList>
    </citation>
    <scope>NUCLEOTIDE SEQUENCE [LARGE SCALE GENOMIC DNA]</scope>
    <source>
        <strain evidence="2 3">2789STDY5608823</strain>
    </source>
</reference>
<dbReference type="EMBL" id="CYYP01000001">
    <property type="protein sequence ID" value="CUN35111.1"/>
    <property type="molecule type" value="Genomic_DNA"/>
</dbReference>
<dbReference type="GO" id="GO:0006313">
    <property type="term" value="P:DNA transposition"/>
    <property type="evidence" value="ECO:0007669"/>
    <property type="project" value="InterPro"/>
</dbReference>
<feature type="domain" description="Transposase IS200-like" evidence="1">
    <location>
        <begin position="10"/>
        <end position="123"/>
    </location>
</feature>
<dbReference type="GO" id="GO:0003677">
    <property type="term" value="F:DNA binding"/>
    <property type="evidence" value="ECO:0007669"/>
    <property type="project" value="InterPro"/>
</dbReference>
<sequence>MTRTAREISEYGFYHVVQKGCGGQLIFEDEDDRLYLIRLIASKCQKFKVDVIAWCLMDNHIHLLLDDEHAHLSDCMHSITTAYAMYFNSKTGRKGPLFQDRFKSVPILDDDQLLNCVRYIHDNPAKARIDTASLYRWSSFSEYMGYPGICKTDCVLELLGNSQRFFAFSTSGEPNGYCFRYGAHVSDADALEFAQALLKPYEPHHLKALPKGVRDDCIRKLKSEGFSIKQIVRLTGIGHCTIQKVKIEK</sequence>
<dbReference type="PANTHER" id="PTHR34322">
    <property type="entry name" value="TRANSPOSASE, Y1_TNP DOMAIN-CONTAINING"/>
    <property type="match status" value="1"/>
</dbReference>
<accession>A0A173W6M2</accession>
<evidence type="ECO:0000313" key="3">
    <source>
        <dbReference type="Proteomes" id="UP000095468"/>
    </source>
</evidence>
<name>A0A173W6M2_9ACTN</name>
<dbReference type="Proteomes" id="UP000095468">
    <property type="component" value="Unassembled WGS sequence"/>
</dbReference>